<comment type="similarity">
    <text evidence="1">Belongs to the peptidase S1C family.</text>
</comment>
<feature type="transmembrane region" description="Helical" evidence="6">
    <location>
        <begin position="78"/>
        <end position="101"/>
    </location>
</feature>
<evidence type="ECO:0000256" key="3">
    <source>
        <dbReference type="ARBA" id="ARBA00022801"/>
    </source>
</evidence>
<dbReference type="PANTHER" id="PTHR43343:SF3">
    <property type="entry name" value="PROTEASE DO-LIKE 8, CHLOROPLASTIC"/>
    <property type="match status" value="1"/>
</dbReference>
<dbReference type="Gene3D" id="2.40.10.10">
    <property type="entry name" value="Trypsin-like serine proteases"/>
    <property type="match status" value="2"/>
</dbReference>
<dbReference type="InterPro" id="IPR051201">
    <property type="entry name" value="Chloro_Bact_Ser_Proteases"/>
</dbReference>
<keyword evidence="4" id="KW-0720">Serine protease</keyword>
<keyword evidence="6" id="KW-0472">Membrane</keyword>
<keyword evidence="3" id="KW-0378">Hydrolase</keyword>
<keyword evidence="6" id="KW-1133">Transmembrane helix</keyword>
<dbReference type="GO" id="GO:0004252">
    <property type="term" value="F:serine-type endopeptidase activity"/>
    <property type="evidence" value="ECO:0007669"/>
    <property type="project" value="InterPro"/>
</dbReference>
<organism evidence="8 9">
    <name type="scientific">Oceanobacillus iheyensis (strain DSM 14371 / CIP 107618 / JCM 11309 / KCTC 3954 / HTE831)</name>
    <dbReference type="NCBI Taxonomy" id="221109"/>
    <lineage>
        <taxon>Bacteria</taxon>
        <taxon>Bacillati</taxon>
        <taxon>Bacillota</taxon>
        <taxon>Bacilli</taxon>
        <taxon>Bacillales</taxon>
        <taxon>Bacillaceae</taxon>
        <taxon>Oceanobacillus</taxon>
    </lineage>
</organism>
<keyword evidence="6" id="KW-0812">Transmembrane</keyword>
<dbReference type="InterPro" id="IPR009003">
    <property type="entry name" value="Peptidase_S1_PA"/>
</dbReference>
<feature type="domain" description="PDZ" evidence="7">
    <location>
        <begin position="358"/>
        <end position="446"/>
    </location>
</feature>
<evidence type="ECO:0000313" key="9">
    <source>
        <dbReference type="Proteomes" id="UP000000822"/>
    </source>
</evidence>
<dbReference type="InterPro" id="IPR043504">
    <property type="entry name" value="Peptidase_S1_PA_chymotrypsin"/>
</dbReference>
<evidence type="ECO:0000256" key="2">
    <source>
        <dbReference type="ARBA" id="ARBA00022670"/>
    </source>
</evidence>
<dbReference type="Pfam" id="PF13180">
    <property type="entry name" value="PDZ_2"/>
    <property type="match status" value="1"/>
</dbReference>
<keyword evidence="9" id="KW-1185">Reference proteome</keyword>
<evidence type="ECO:0000256" key="5">
    <source>
        <dbReference type="SAM" id="MobiDB-lite"/>
    </source>
</evidence>
<protein>
    <submittedName>
        <fullName evidence="8">Serine protease Do (Heat-shock protein)</fullName>
    </submittedName>
</protein>
<evidence type="ECO:0000256" key="6">
    <source>
        <dbReference type="SAM" id="Phobius"/>
    </source>
</evidence>
<dbReference type="OrthoDB" id="9758917at2"/>
<dbReference type="Proteomes" id="UP000000822">
    <property type="component" value="Chromosome"/>
</dbReference>
<feature type="compositionally biased region" description="Polar residues" evidence="5">
    <location>
        <begin position="22"/>
        <end position="38"/>
    </location>
</feature>
<evidence type="ECO:0000256" key="4">
    <source>
        <dbReference type="ARBA" id="ARBA00022825"/>
    </source>
</evidence>
<dbReference type="PRINTS" id="PR00834">
    <property type="entry name" value="PROTEASES2C"/>
</dbReference>
<dbReference type="HOGENOM" id="CLU_020120_0_2_9"/>
<evidence type="ECO:0000259" key="7">
    <source>
        <dbReference type="SMART" id="SM00228"/>
    </source>
</evidence>
<accession>Q8CXM3</accession>
<dbReference type="PhylomeDB" id="Q8CXM3"/>
<dbReference type="RefSeq" id="WP_011064987.1">
    <property type="nucleotide sequence ID" value="NC_004193.1"/>
</dbReference>
<dbReference type="InterPro" id="IPR036034">
    <property type="entry name" value="PDZ_sf"/>
</dbReference>
<dbReference type="SUPFAM" id="SSF50156">
    <property type="entry name" value="PDZ domain-like"/>
    <property type="match status" value="1"/>
</dbReference>
<dbReference type="Pfam" id="PF13365">
    <property type="entry name" value="Trypsin_2"/>
    <property type="match status" value="1"/>
</dbReference>
<dbReference type="FunFam" id="2.40.10.10:FF:000001">
    <property type="entry name" value="Periplasmic serine protease DegS"/>
    <property type="match status" value="1"/>
</dbReference>
<dbReference type="AlphaFoldDB" id="Q8CXM3"/>
<dbReference type="InterPro" id="IPR001940">
    <property type="entry name" value="Peptidase_S1C"/>
</dbReference>
<evidence type="ECO:0000256" key="1">
    <source>
        <dbReference type="ARBA" id="ARBA00010541"/>
    </source>
</evidence>
<gene>
    <name evidence="8" type="ordered locus">OB0583</name>
</gene>
<reference evidence="8 9" key="1">
    <citation type="journal article" date="2001" name="FEMS Microbiol. Lett.">
        <title>Oceanobacillus iheyensis gen. nov., sp. nov., a deep-sea extremely halotolerant and alkaliphilic species isolated from a depth of 1050 m on the Iheya Ridge.</title>
        <authorList>
            <person name="Lu J."/>
            <person name="Nogi Y."/>
            <person name="Takami H."/>
        </authorList>
    </citation>
    <scope>NUCLEOTIDE SEQUENCE [LARGE SCALE GENOMIC DNA]</scope>
    <source>
        <strain evidence="9">DSM 14371 / CIP 107618 / JCM 11309 / KCTC 3954 / HTE831</strain>
    </source>
</reference>
<feature type="region of interest" description="Disordered" evidence="5">
    <location>
        <begin position="1"/>
        <end position="79"/>
    </location>
</feature>
<dbReference type="KEGG" id="oih:OB0583"/>
<dbReference type="eggNOG" id="COG0265">
    <property type="taxonomic scope" value="Bacteria"/>
</dbReference>
<dbReference type="STRING" id="221109.gene:10732787"/>
<dbReference type="GO" id="GO:0006508">
    <property type="term" value="P:proteolysis"/>
    <property type="evidence" value="ECO:0007669"/>
    <property type="project" value="UniProtKB-KW"/>
</dbReference>
<reference evidence="8 9" key="2">
    <citation type="journal article" date="2002" name="Nucleic Acids Res.">
        <title>Genome sequence of Oceanobacillus iheyensis isolated from the Iheya Ridge and its unexpected adaptive capabilities to extreme environments.</title>
        <authorList>
            <person name="Takami H."/>
            <person name="Takaki Y."/>
            <person name="Uchiyama I."/>
        </authorList>
    </citation>
    <scope>NUCLEOTIDE SEQUENCE [LARGE SCALE GENOMIC DNA]</scope>
    <source>
        <strain evidence="9">DSM 14371 / CIP 107618 / JCM 11309 / KCTC 3954 / HTE831</strain>
    </source>
</reference>
<sequence length="461" mass="49401">MTYRDNNNDEERNFPEEENKESPSNFDQEQQNIENGNSDEGHYDDYSSSHYETASTLENDTRNPSTTKATKNKQRGGGWLRSFSGGAIGGIISSLIILMLVGNNILPASDTSVESNQGNSESNNESSNNIVQTLASDDAEKSTNIDEVSKAVVGVINKQQQSVWESSQEAGTGSGIIYKKENDAAYVATNQHVVDGAEEVEVVIDEEHRVSAEVLGVDSLSDLAVLKIDGENVDTVANFGSSTDTQVGETVLAIGNPLGMEFVNTVTKGIISGLNRSVEVDTNSDGRADWITEVLQTDAAINPGNSGGALVNENGDVIGINSMKIAQSSVEGIGFAIPADEALPIIEQLETEGEVSRPLIGISTAPLNQVPAQYRAEIDIPDDIKGGMVIADVQADSPAANAGLEQFDVITKINGNEVTSIIELRKHLYENGEAGEHVKIEYVRDGEVHSITLKLDEFQAE</sequence>
<dbReference type="Gene3D" id="2.30.42.10">
    <property type="match status" value="1"/>
</dbReference>
<dbReference type="SUPFAM" id="SSF50494">
    <property type="entry name" value="Trypsin-like serine proteases"/>
    <property type="match status" value="1"/>
</dbReference>
<evidence type="ECO:0000313" key="8">
    <source>
        <dbReference type="EMBL" id="BAC12539.1"/>
    </source>
</evidence>
<feature type="compositionally biased region" description="Polar residues" evidence="5">
    <location>
        <begin position="48"/>
        <end position="69"/>
    </location>
</feature>
<keyword evidence="2 8" id="KW-0645">Protease</keyword>
<proteinExistence type="inferred from homology"/>
<name>Q8CXM3_OCEIH</name>
<dbReference type="PANTHER" id="PTHR43343">
    <property type="entry name" value="PEPTIDASE S12"/>
    <property type="match status" value="1"/>
</dbReference>
<feature type="compositionally biased region" description="Basic and acidic residues" evidence="5">
    <location>
        <begin position="1"/>
        <end position="21"/>
    </location>
</feature>
<dbReference type="InterPro" id="IPR001478">
    <property type="entry name" value="PDZ"/>
</dbReference>
<dbReference type="SMART" id="SM00228">
    <property type="entry name" value="PDZ"/>
    <property type="match status" value="1"/>
</dbReference>
<dbReference type="EMBL" id="BA000028">
    <property type="protein sequence ID" value="BAC12539.1"/>
    <property type="molecule type" value="Genomic_DNA"/>
</dbReference>